<feature type="domain" description="Terpene synthase N-terminal" evidence="5">
    <location>
        <begin position="183"/>
        <end position="303"/>
    </location>
</feature>
<dbReference type="GO" id="GO:0009507">
    <property type="term" value="C:chloroplast"/>
    <property type="evidence" value="ECO:0007669"/>
    <property type="project" value="TreeGrafter"/>
</dbReference>
<evidence type="ECO:0000256" key="2">
    <source>
        <dbReference type="ARBA" id="ARBA00022723"/>
    </source>
</evidence>
<dbReference type="InterPro" id="IPR008930">
    <property type="entry name" value="Terpenoid_cyclase/PrenylTrfase"/>
</dbReference>
<dbReference type="InterPro" id="IPR001906">
    <property type="entry name" value="Terpene_synth_N"/>
</dbReference>
<evidence type="ECO:0000256" key="1">
    <source>
        <dbReference type="ARBA" id="ARBA00001946"/>
    </source>
</evidence>
<organism evidence="6 7">
    <name type="scientific">Dillenia turbinata</name>
    <dbReference type="NCBI Taxonomy" id="194707"/>
    <lineage>
        <taxon>Eukaryota</taxon>
        <taxon>Viridiplantae</taxon>
        <taxon>Streptophyta</taxon>
        <taxon>Embryophyta</taxon>
        <taxon>Tracheophyta</taxon>
        <taxon>Spermatophyta</taxon>
        <taxon>Magnoliopsida</taxon>
        <taxon>eudicotyledons</taxon>
        <taxon>Gunneridae</taxon>
        <taxon>Pentapetalae</taxon>
        <taxon>Dilleniales</taxon>
        <taxon>Dilleniaceae</taxon>
        <taxon>Dillenia</taxon>
    </lineage>
</organism>
<comment type="cofactor">
    <cofactor evidence="1">
        <name>Mg(2+)</name>
        <dbReference type="ChEBI" id="CHEBI:18420"/>
    </cofactor>
</comment>
<dbReference type="GO" id="GO:0009686">
    <property type="term" value="P:gibberellin biosynthetic process"/>
    <property type="evidence" value="ECO:0007669"/>
    <property type="project" value="TreeGrafter"/>
</dbReference>
<keyword evidence="2" id="KW-0479">Metal-binding</keyword>
<evidence type="ECO:0000256" key="4">
    <source>
        <dbReference type="ARBA" id="ARBA00023239"/>
    </source>
</evidence>
<keyword evidence="4" id="KW-0456">Lyase</keyword>
<dbReference type="SUPFAM" id="SSF48239">
    <property type="entry name" value="Terpenoid cyclases/Protein prenyltransferases"/>
    <property type="match status" value="2"/>
</dbReference>
<dbReference type="Gene3D" id="1.50.10.160">
    <property type="match status" value="1"/>
</dbReference>
<sequence>MQSVERSKESIKKMFDKIELSVSSYDTAWVAMVPSPDSPHAPLFPGCLKWLLDNQLDDGSWGLLHRNPSLTKDALSTTLASILALTRWSVGEGQVKKGLHFIESNFGSINDMKQRSPVGFDIIFPGMVEYARDMDLVLPLTSSDLDTILCYRDLELERCYRSNSNGNKAYLASLSEAMGGLSDWKTIMNYQRKNGSLFNSPSTTAAALIHLHDTNCLHYLQMLLMKYGDGVPTIYPLDVYTRLQMVDSLQKMGIDRYFNNEINRVLDETYRQWFQGDEEIILDLTTCALSFPLLRTSGYDISPGIKLIKTFRVQ</sequence>
<accession>A0AAN8Z9V4</accession>
<dbReference type="Pfam" id="PF01397">
    <property type="entry name" value="Terpene_synth"/>
    <property type="match status" value="1"/>
</dbReference>
<dbReference type="Gene3D" id="1.50.10.130">
    <property type="entry name" value="Terpene synthase, N-terminal domain"/>
    <property type="match status" value="1"/>
</dbReference>
<evidence type="ECO:0000313" key="7">
    <source>
        <dbReference type="Proteomes" id="UP001370490"/>
    </source>
</evidence>
<dbReference type="AlphaFoldDB" id="A0AAN8Z9V4"/>
<reference evidence="6 7" key="1">
    <citation type="submission" date="2023-12" db="EMBL/GenBank/DDBJ databases">
        <title>A high-quality genome assembly for Dillenia turbinata (Dilleniales).</title>
        <authorList>
            <person name="Chanderbali A."/>
        </authorList>
    </citation>
    <scope>NUCLEOTIDE SEQUENCE [LARGE SCALE GENOMIC DNA]</scope>
    <source>
        <strain evidence="6">LSX21</strain>
        <tissue evidence="6">Leaf</tissue>
    </source>
</reference>
<comment type="caution">
    <text evidence="6">The sequence shown here is derived from an EMBL/GenBank/DDBJ whole genome shotgun (WGS) entry which is preliminary data.</text>
</comment>
<dbReference type="SFLD" id="SFLDG01014">
    <property type="entry name" value="Terpene_Cyclase_Like_1_N-term"/>
    <property type="match status" value="1"/>
</dbReference>
<dbReference type="PANTHER" id="PTHR31739">
    <property type="entry name" value="ENT-COPALYL DIPHOSPHATE SYNTHASE, CHLOROPLASTIC"/>
    <property type="match status" value="1"/>
</dbReference>
<dbReference type="GO" id="GO:0000287">
    <property type="term" value="F:magnesium ion binding"/>
    <property type="evidence" value="ECO:0007669"/>
    <property type="project" value="TreeGrafter"/>
</dbReference>
<dbReference type="Proteomes" id="UP001370490">
    <property type="component" value="Unassembled WGS sequence"/>
</dbReference>
<proteinExistence type="predicted"/>
<dbReference type="InterPro" id="IPR050148">
    <property type="entry name" value="Terpene_synthase-like"/>
</dbReference>
<evidence type="ECO:0000259" key="5">
    <source>
        <dbReference type="Pfam" id="PF01397"/>
    </source>
</evidence>
<dbReference type="FunFam" id="1.50.10.160:FF:000002">
    <property type="entry name" value="cis-abienol synthase, chloroplastic"/>
    <property type="match status" value="1"/>
</dbReference>
<gene>
    <name evidence="6" type="ORF">RJ641_004470</name>
</gene>
<evidence type="ECO:0000256" key="3">
    <source>
        <dbReference type="ARBA" id="ARBA00022842"/>
    </source>
</evidence>
<protein>
    <submittedName>
        <fullName evidence="6">Terpene synthase, N-terminal domain</fullName>
    </submittedName>
</protein>
<dbReference type="InterPro" id="IPR036965">
    <property type="entry name" value="Terpene_synth_N_sf"/>
</dbReference>
<keyword evidence="3" id="KW-0460">Magnesium</keyword>
<name>A0AAN8Z9V4_9MAGN</name>
<dbReference type="GO" id="GO:0010333">
    <property type="term" value="F:terpene synthase activity"/>
    <property type="evidence" value="ECO:0007669"/>
    <property type="project" value="InterPro"/>
</dbReference>
<dbReference type="EMBL" id="JBAMMX010000012">
    <property type="protein sequence ID" value="KAK6930376.1"/>
    <property type="molecule type" value="Genomic_DNA"/>
</dbReference>
<evidence type="ECO:0000313" key="6">
    <source>
        <dbReference type="EMBL" id="KAK6930376.1"/>
    </source>
</evidence>
<dbReference type="PANTHER" id="PTHR31739:SF3">
    <property type="entry name" value="ENT-KAUR-16-ENE SYNTHASE, CHLOROPLASTIC"/>
    <property type="match status" value="1"/>
</dbReference>
<keyword evidence="7" id="KW-1185">Reference proteome</keyword>